<gene>
    <name evidence="1" type="ORF">QR685DRAFT_126270</name>
</gene>
<accession>A0ABR3D0E0</accession>
<sequence length="244" mass="26820">MAILLENGTPFVDLQPGVVTATAGEGRLIAAALSRPVPTPNQQCQNIASAANFPEHCNDSKASIETMPLLACADTVHRHASLPKLSPPLTCVVITVHRALTRYVHLFEGYQEDRTSVFPKMSVTLEVGVDWPQDERCGYISGFASKHFLTMFDMSFGKLWDLDAFSGVCKIGGQGSIAFCWPQRRSTIRAMSCCFSSQRYPCDLSTWKDVLEGKGMTRAVFDSQVSTIVSTDNMKACHVNFDQT</sequence>
<reference evidence="1 2" key="1">
    <citation type="submission" date="2023-09" db="EMBL/GenBank/DDBJ databases">
        <title>Multi-omics analysis of a traditional fermented food reveals byproduct-associated fungal strains for waste-to-food upcycling.</title>
        <authorList>
            <consortium name="Lawrence Berkeley National Laboratory"/>
            <person name="Rekdal V.M."/>
            <person name="Villalobos-Escobedo J.M."/>
            <person name="Rodriguez-Valeron N."/>
            <person name="Garcia M.O."/>
            <person name="Vasquez D.P."/>
            <person name="Damayanti I."/>
            <person name="Sorensen P.M."/>
            <person name="Baidoo E.E."/>
            <person name="De Carvalho A.C."/>
            <person name="Riley R."/>
            <person name="Lipzen A."/>
            <person name="He G."/>
            <person name="Yan M."/>
            <person name="Haridas S."/>
            <person name="Daum C."/>
            <person name="Yoshinaga Y."/>
            <person name="Ng V."/>
            <person name="Grigoriev I.V."/>
            <person name="Munk R."/>
            <person name="Nuraida L."/>
            <person name="Wijaya C.H."/>
            <person name="Morales P.-C."/>
            <person name="Keasling J.D."/>
        </authorList>
    </citation>
    <scope>NUCLEOTIDE SEQUENCE [LARGE SCALE GENOMIC DNA]</scope>
    <source>
        <strain evidence="1 2">FGSC 2613</strain>
    </source>
</reference>
<proteinExistence type="predicted"/>
<dbReference type="EMBL" id="JAVLET010000015">
    <property type="protein sequence ID" value="KAL0465778.1"/>
    <property type="molecule type" value="Genomic_DNA"/>
</dbReference>
<keyword evidence="2" id="KW-1185">Reference proteome</keyword>
<comment type="caution">
    <text evidence="1">The sequence shown here is derived from an EMBL/GenBank/DDBJ whole genome shotgun (WGS) entry which is preliminary data.</text>
</comment>
<dbReference type="Proteomes" id="UP001451303">
    <property type="component" value="Unassembled WGS sequence"/>
</dbReference>
<evidence type="ECO:0000313" key="2">
    <source>
        <dbReference type="Proteomes" id="UP001451303"/>
    </source>
</evidence>
<name>A0ABR3D0E0_NEUIN</name>
<organism evidence="1 2">
    <name type="scientific">Neurospora intermedia</name>
    <dbReference type="NCBI Taxonomy" id="5142"/>
    <lineage>
        <taxon>Eukaryota</taxon>
        <taxon>Fungi</taxon>
        <taxon>Dikarya</taxon>
        <taxon>Ascomycota</taxon>
        <taxon>Pezizomycotina</taxon>
        <taxon>Sordariomycetes</taxon>
        <taxon>Sordariomycetidae</taxon>
        <taxon>Sordariales</taxon>
        <taxon>Sordariaceae</taxon>
        <taxon>Neurospora</taxon>
    </lineage>
</organism>
<protein>
    <submittedName>
        <fullName evidence="1">Uncharacterized protein</fullName>
    </submittedName>
</protein>
<evidence type="ECO:0000313" key="1">
    <source>
        <dbReference type="EMBL" id="KAL0465778.1"/>
    </source>
</evidence>